<evidence type="ECO:0000313" key="12">
    <source>
        <dbReference type="EMBL" id="CAB9497152.1"/>
    </source>
</evidence>
<evidence type="ECO:0000256" key="1">
    <source>
        <dbReference type="ARBA" id="ARBA00004123"/>
    </source>
</evidence>
<evidence type="ECO:0000313" key="13">
    <source>
        <dbReference type="Proteomes" id="UP001153069"/>
    </source>
</evidence>
<evidence type="ECO:0000259" key="10">
    <source>
        <dbReference type="PROSITE" id="PS51319"/>
    </source>
</evidence>
<evidence type="ECO:0000256" key="3">
    <source>
        <dbReference type="ARBA" id="ARBA00022771"/>
    </source>
</evidence>
<evidence type="ECO:0000256" key="4">
    <source>
        <dbReference type="ARBA" id="ARBA00022833"/>
    </source>
</evidence>
<keyword evidence="13" id="KW-1185">Reference proteome</keyword>
<feature type="domain" description="TFIIS central" evidence="11">
    <location>
        <begin position="140"/>
        <end position="250"/>
    </location>
</feature>
<keyword evidence="4" id="KW-0862">Zinc</keyword>
<feature type="region of interest" description="Disordered" evidence="8">
    <location>
        <begin position="85"/>
        <end position="113"/>
    </location>
</feature>
<evidence type="ECO:0000256" key="5">
    <source>
        <dbReference type="ARBA" id="ARBA00023242"/>
    </source>
</evidence>
<dbReference type="PROSITE" id="PS51133">
    <property type="entry name" value="ZF_TFIIS_2"/>
    <property type="match status" value="1"/>
</dbReference>
<dbReference type="SMART" id="SM00440">
    <property type="entry name" value="ZnF_C2C2"/>
    <property type="match status" value="1"/>
</dbReference>
<evidence type="ECO:0000256" key="2">
    <source>
        <dbReference type="ARBA" id="ARBA00022723"/>
    </source>
</evidence>
<evidence type="ECO:0000259" key="9">
    <source>
        <dbReference type="PROSITE" id="PS51133"/>
    </source>
</evidence>
<dbReference type="GO" id="GO:0005634">
    <property type="term" value="C:nucleus"/>
    <property type="evidence" value="ECO:0007669"/>
    <property type="project" value="UniProtKB-SubCell"/>
</dbReference>
<evidence type="ECO:0000259" key="11">
    <source>
        <dbReference type="PROSITE" id="PS51321"/>
    </source>
</evidence>
<gene>
    <name evidence="12" type="ORF">SEMRO_15_G011060.1</name>
</gene>
<keyword evidence="2" id="KW-0479">Metal-binding</keyword>
<dbReference type="PANTHER" id="PTHR11477">
    <property type="entry name" value="TRANSCRIPTION FACTOR S-II ZINC FINGER DOMAIN-CONTAINING PROTEIN"/>
    <property type="match status" value="1"/>
</dbReference>
<feature type="compositionally biased region" description="Basic and acidic residues" evidence="8">
    <location>
        <begin position="85"/>
        <end position="97"/>
    </location>
</feature>
<dbReference type="PROSITE" id="PS51321">
    <property type="entry name" value="TFIIS_CENTRAL"/>
    <property type="match status" value="1"/>
</dbReference>
<comment type="caution">
    <text evidence="12">The sequence shown here is derived from an EMBL/GenBank/DDBJ whole genome shotgun (WGS) entry which is preliminary data.</text>
</comment>
<sequence length="309" mass="34072">MSKATLATVQGIKTSLEKEVAKGDDISSESVKDMLDQLDKCNMTMAVLTKSLIGTVVSKLKKHDDLGPPAKALVKKWKKVAKDAEANKQAKKAERRSSNNSAAAAAAAAATDDQPLANAEEWDDLLPQQKIMCQKLHKFLRTHKPALVKDGINEEAVDHLLVSRATEIEAAMTTKFKNNRAGYAEKARTLCFNLKKNAQLAEQVILGQIEADKLITMSSEEMASSEARKAREEEAKKLVDSKRLDWDQANEDKINEMCGIKGDLLKASLFTCGRCKSVKTTSTQKQTRSADEPMTVFVLCLNCGKRWKC</sequence>
<dbReference type="Pfam" id="PF01096">
    <property type="entry name" value="Zn_ribbon_TFIIS"/>
    <property type="match status" value="1"/>
</dbReference>
<dbReference type="Gene3D" id="1.10.472.30">
    <property type="entry name" value="Transcription elongation factor S-II, central domain"/>
    <property type="match status" value="1"/>
</dbReference>
<dbReference type="SMART" id="SM00510">
    <property type="entry name" value="TFS2M"/>
    <property type="match status" value="1"/>
</dbReference>
<dbReference type="EMBL" id="CAICTM010000015">
    <property type="protein sequence ID" value="CAB9497152.1"/>
    <property type="molecule type" value="Genomic_DNA"/>
</dbReference>
<dbReference type="AlphaFoldDB" id="A0A9N8D683"/>
<reference evidence="12" key="1">
    <citation type="submission" date="2020-06" db="EMBL/GenBank/DDBJ databases">
        <authorList>
            <consortium name="Plant Systems Biology data submission"/>
        </authorList>
    </citation>
    <scope>NUCLEOTIDE SEQUENCE</scope>
    <source>
        <strain evidence="12">D6</strain>
    </source>
</reference>
<proteinExistence type="predicted"/>
<feature type="domain" description="TFIIS-type" evidence="9">
    <location>
        <begin position="268"/>
        <end position="308"/>
    </location>
</feature>
<dbReference type="InterPro" id="IPR003618">
    <property type="entry name" value="TFIIS_cen_dom"/>
</dbReference>
<evidence type="ECO:0000256" key="8">
    <source>
        <dbReference type="SAM" id="MobiDB-lite"/>
    </source>
</evidence>
<comment type="subcellular location">
    <subcellularLocation>
        <location evidence="1 7">Nucleus</location>
    </subcellularLocation>
</comment>
<dbReference type="InterPro" id="IPR017923">
    <property type="entry name" value="TFIIS_N"/>
</dbReference>
<dbReference type="InterPro" id="IPR036575">
    <property type="entry name" value="TFIIS_cen_dom_sf"/>
</dbReference>
<keyword evidence="12" id="KW-0648">Protein biosynthesis</keyword>
<dbReference type="Proteomes" id="UP001153069">
    <property type="component" value="Unassembled WGS sequence"/>
</dbReference>
<keyword evidence="12" id="KW-0251">Elongation factor</keyword>
<dbReference type="Gene3D" id="1.20.930.10">
    <property type="entry name" value="Conserved domain common to transcription factors TFIIS, elongin A, CRSP70"/>
    <property type="match status" value="1"/>
</dbReference>
<dbReference type="PANTHER" id="PTHR11477:SF0">
    <property type="entry name" value="IP08861P-RELATED"/>
    <property type="match status" value="1"/>
</dbReference>
<keyword evidence="3 6" id="KW-0863">Zinc-finger</keyword>
<dbReference type="GO" id="GO:0003676">
    <property type="term" value="F:nucleic acid binding"/>
    <property type="evidence" value="ECO:0007669"/>
    <property type="project" value="InterPro"/>
</dbReference>
<dbReference type="PIRSF" id="PIRSF006704">
    <property type="entry name" value="TF_IIS"/>
    <property type="match status" value="1"/>
</dbReference>
<dbReference type="CDD" id="cd13749">
    <property type="entry name" value="Zn-ribbon_TFIIS"/>
    <property type="match status" value="1"/>
</dbReference>
<dbReference type="Pfam" id="PF08711">
    <property type="entry name" value="Med26"/>
    <property type="match status" value="1"/>
</dbReference>
<accession>A0A9N8D683</accession>
<dbReference type="Gene3D" id="2.20.25.10">
    <property type="match status" value="1"/>
</dbReference>
<dbReference type="SUPFAM" id="SSF46942">
    <property type="entry name" value="Elongation factor TFIIS domain 2"/>
    <property type="match status" value="1"/>
</dbReference>
<dbReference type="GO" id="GO:0006351">
    <property type="term" value="P:DNA-templated transcription"/>
    <property type="evidence" value="ECO:0007669"/>
    <property type="project" value="InterPro"/>
</dbReference>
<dbReference type="InterPro" id="IPR003617">
    <property type="entry name" value="TFIIS/CRSP70_N_sub"/>
</dbReference>
<dbReference type="InterPro" id="IPR035441">
    <property type="entry name" value="TFIIS/LEDGF_dom_sf"/>
</dbReference>
<name>A0A9N8D683_9STRA</name>
<dbReference type="SMART" id="SM00509">
    <property type="entry name" value="TFS2N"/>
    <property type="match status" value="1"/>
</dbReference>
<dbReference type="GO" id="GO:0003746">
    <property type="term" value="F:translation elongation factor activity"/>
    <property type="evidence" value="ECO:0007669"/>
    <property type="project" value="UniProtKB-KW"/>
</dbReference>
<dbReference type="GO" id="GO:0008270">
    <property type="term" value="F:zinc ion binding"/>
    <property type="evidence" value="ECO:0007669"/>
    <property type="project" value="UniProtKB-KW"/>
</dbReference>
<dbReference type="SUPFAM" id="SSF57783">
    <property type="entry name" value="Zinc beta-ribbon"/>
    <property type="match status" value="1"/>
</dbReference>
<dbReference type="PROSITE" id="PS51319">
    <property type="entry name" value="TFIIS_N"/>
    <property type="match status" value="1"/>
</dbReference>
<dbReference type="Pfam" id="PF07500">
    <property type="entry name" value="TFIIS_M"/>
    <property type="match status" value="1"/>
</dbReference>
<organism evidence="12 13">
    <name type="scientific">Seminavis robusta</name>
    <dbReference type="NCBI Taxonomy" id="568900"/>
    <lineage>
        <taxon>Eukaryota</taxon>
        <taxon>Sar</taxon>
        <taxon>Stramenopiles</taxon>
        <taxon>Ochrophyta</taxon>
        <taxon>Bacillariophyta</taxon>
        <taxon>Bacillariophyceae</taxon>
        <taxon>Bacillariophycidae</taxon>
        <taxon>Naviculales</taxon>
        <taxon>Naviculaceae</taxon>
        <taxon>Seminavis</taxon>
    </lineage>
</organism>
<feature type="domain" description="TFIIS N-terminal" evidence="10">
    <location>
        <begin position="7"/>
        <end position="84"/>
    </location>
</feature>
<dbReference type="InterPro" id="IPR035100">
    <property type="entry name" value="TF_IIS-typ"/>
</dbReference>
<keyword evidence="5 7" id="KW-0539">Nucleus</keyword>
<protein>
    <submittedName>
        <fullName evidence="12">Transcription elongation factor A protein 2</fullName>
    </submittedName>
</protein>
<dbReference type="InterPro" id="IPR001222">
    <property type="entry name" value="Znf_TFIIS"/>
</dbReference>
<dbReference type="OrthoDB" id="44867at2759"/>
<evidence type="ECO:0000256" key="7">
    <source>
        <dbReference type="PROSITE-ProRule" id="PRU00649"/>
    </source>
</evidence>
<dbReference type="SUPFAM" id="SSF47676">
    <property type="entry name" value="Conserved domain common to transcription factors TFIIS, elongin A, CRSP70"/>
    <property type="match status" value="1"/>
</dbReference>
<evidence type="ECO:0000256" key="6">
    <source>
        <dbReference type="PROSITE-ProRule" id="PRU00472"/>
    </source>
</evidence>